<evidence type="ECO:0000256" key="8">
    <source>
        <dbReference type="ARBA" id="ARBA00037998"/>
    </source>
</evidence>
<keyword evidence="6 9" id="KW-1133">Transmembrane helix</keyword>
<evidence type="ECO:0000256" key="6">
    <source>
        <dbReference type="ARBA" id="ARBA00022989"/>
    </source>
</evidence>
<sequence>MFWIQLVNGLMEGMTLFLIASGLTLIFGVTRIINFAHGSLYMLGAILTYELVPLIAPGTLWGFFAAVVLAGVVVSILGVVFEMLALRRIYGADGLMQLIVTVALVLILRDTVRLIWGPNSLSVPMPDMLMGALQIGGNYSRCSRLSCSLRGWWWSAR</sequence>
<dbReference type="GO" id="GO:0022857">
    <property type="term" value="F:transmembrane transporter activity"/>
    <property type="evidence" value="ECO:0007669"/>
    <property type="project" value="InterPro"/>
</dbReference>
<organism evidence="10 11">
    <name type="scientific">Gemmobacter lutimaris</name>
    <dbReference type="NCBI Taxonomy" id="2306023"/>
    <lineage>
        <taxon>Bacteria</taxon>
        <taxon>Pseudomonadati</taxon>
        <taxon>Pseudomonadota</taxon>
        <taxon>Alphaproteobacteria</taxon>
        <taxon>Rhodobacterales</taxon>
        <taxon>Paracoccaceae</taxon>
        <taxon>Gemmobacter</taxon>
    </lineage>
</organism>
<feature type="transmembrane region" description="Helical" evidence="9">
    <location>
        <begin position="6"/>
        <end position="27"/>
    </location>
</feature>
<evidence type="ECO:0000256" key="5">
    <source>
        <dbReference type="ARBA" id="ARBA00022970"/>
    </source>
</evidence>
<dbReference type="Proteomes" id="UP000266649">
    <property type="component" value="Unassembled WGS sequence"/>
</dbReference>
<keyword evidence="2" id="KW-0813">Transport</keyword>
<evidence type="ECO:0008006" key="12">
    <source>
        <dbReference type="Google" id="ProtNLM"/>
    </source>
</evidence>
<evidence type="ECO:0000256" key="1">
    <source>
        <dbReference type="ARBA" id="ARBA00004651"/>
    </source>
</evidence>
<comment type="caution">
    <text evidence="10">The sequence shown here is derived from an EMBL/GenBank/DDBJ whole genome shotgun (WGS) entry which is preliminary data.</text>
</comment>
<dbReference type="RefSeq" id="WP_119134150.1">
    <property type="nucleotide sequence ID" value="NZ_QXXQ01000003.1"/>
</dbReference>
<dbReference type="OrthoDB" id="9807115at2"/>
<dbReference type="PANTHER" id="PTHR11795:SF442">
    <property type="entry name" value="ABC TRANSPORTER ATP-BINDING PROTEIN"/>
    <property type="match status" value="1"/>
</dbReference>
<feature type="transmembrane region" description="Helical" evidence="9">
    <location>
        <begin position="62"/>
        <end position="86"/>
    </location>
</feature>
<comment type="similarity">
    <text evidence="8">Belongs to the binding-protein-dependent transport system permease family. LivHM subfamily.</text>
</comment>
<reference evidence="10 11" key="1">
    <citation type="submission" date="2018-09" db="EMBL/GenBank/DDBJ databases">
        <title>Gemmobacter lutimaris sp. nov., a marine bacterium isolated from tidal flat.</title>
        <authorList>
            <person name="Lee D.W."/>
            <person name="Yoo Y."/>
            <person name="Kim J.-J."/>
            <person name="Kim B.S."/>
        </authorList>
    </citation>
    <scope>NUCLEOTIDE SEQUENCE [LARGE SCALE GENOMIC DNA]</scope>
    <source>
        <strain evidence="10 11">YJ-T1-11</strain>
    </source>
</reference>
<keyword evidence="11" id="KW-1185">Reference proteome</keyword>
<dbReference type="Pfam" id="PF02653">
    <property type="entry name" value="BPD_transp_2"/>
    <property type="match status" value="1"/>
</dbReference>
<dbReference type="GO" id="GO:0006865">
    <property type="term" value="P:amino acid transport"/>
    <property type="evidence" value="ECO:0007669"/>
    <property type="project" value="UniProtKB-KW"/>
</dbReference>
<dbReference type="InterPro" id="IPR001851">
    <property type="entry name" value="ABC_transp_permease"/>
</dbReference>
<protein>
    <recommendedName>
        <fullName evidence="12">Branched-chain amino acid ABC transporter permease</fullName>
    </recommendedName>
</protein>
<evidence type="ECO:0000256" key="7">
    <source>
        <dbReference type="ARBA" id="ARBA00023136"/>
    </source>
</evidence>
<evidence type="ECO:0000256" key="4">
    <source>
        <dbReference type="ARBA" id="ARBA00022692"/>
    </source>
</evidence>
<dbReference type="InterPro" id="IPR052157">
    <property type="entry name" value="BCAA_transport_permease"/>
</dbReference>
<evidence type="ECO:0000313" key="11">
    <source>
        <dbReference type="Proteomes" id="UP000266649"/>
    </source>
</evidence>
<dbReference type="EMBL" id="QXXQ01000003">
    <property type="protein sequence ID" value="RID92473.1"/>
    <property type="molecule type" value="Genomic_DNA"/>
</dbReference>
<proteinExistence type="inferred from homology"/>
<name>A0A398BYU1_9RHOB</name>
<dbReference type="AlphaFoldDB" id="A0A398BYU1"/>
<keyword evidence="4 9" id="KW-0812">Transmembrane</keyword>
<evidence type="ECO:0000313" key="10">
    <source>
        <dbReference type="EMBL" id="RID92473.1"/>
    </source>
</evidence>
<evidence type="ECO:0000256" key="9">
    <source>
        <dbReference type="SAM" id="Phobius"/>
    </source>
</evidence>
<dbReference type="PANTHER" id="PTHR11795">
    <property type="entry name" value="BRANCHED-CHAIN AMINO ACID TRANSPORT SYSTEM PERMEASE PROTEIN LIVH"/>
    <property type="match status" value="1"/>
</dbReference>
<keyword evidence="3" id="KW-1003">Cell membrane</keyword>
<evidence type="ECO:0000256" key="2">
    <source>
        <dbReference type="ARBA" id="ARBA00022448"/>
    </source>
</evidence>
<evidence type="ECO:0000256" key="3">
    <source>
        <dbReference type="ARBA" id="ARBA00022475"/>
    </source>
</evidence>
<gene>
    <name evidence="10" type="ORF">D2N39_07460</name>
</gene>
<keyword evidence="5" id="KW-0029">Amino-acid transport</keyword>
<dbReference type="CDD" id="cd06582">
    <property type="entry name" value="TM_PBP1_LivH_like"/>
    <property type="match status" value="1"/>
</dbReference>
<dbReference type="GO" id="GO:0005886">
    <property type="term" value="C:plasma membrane"/>
    <property type="evidence" value="ECO:0007669"/>
    <property type="project" value="UniProtKB-SubCell"/>
</dbReference>
<accession>A0A398BYU1</accession>
<comment type="subcellular location">
    <subcellularLocation>
        <location evidence="1">Cell membrane</location>
        <topology evidence="1">Multi-pass membrane protein</topology>
    </subcellularLocation>
</comment>
<feature type="transmembrane region" description="Helical" evidence="9">
    <location>
        <begin position="98"/>
        <end position="116"/>
    </location>
</feature>
<keyword evidence="7 9" id="KW-0472">Membrane</keyword>